<feature type="transmembrane region" description="Helical" evidence="1">
    <location>
        <begin position="208"/>
        <end position="228"/>
    </location>
</feature>
<keyword evidence="1" id="KW-1133">Transmembrane helix</keyword>
<feature type="transmembrane region" description="Helical" evidence="1">
    <location>
        <begin position="100"/>
        <end position="120"/>
    </location>
</feature>
<accession>A0ABQ4I493</accession>
<proteinExistence type="predicted"/>
<feature type="transmembrane region" description="Helical" evidence="1">
    <location>
        <begin position="75"/>
        <end position="93"/>
    </location>
</feature>
<dbReference type="Proteomes" id="UP000647017">
    <property type="component" value="Unassembled WGS sequence"/>
</dbReference>
<evidence type="ECO:0000313" key="2">
    <source>
        <dbReference type="EMBL" id="GIJ12710.1"/>
    </source>
</evidence>
<feature type="transmembrane region" description="Helical" evidence="1">
    <location>
        <begin position="140"/>
        <end position="173"/>
    </location>
</feature>
<name>A0ABQ4I493_9ACTN</name>
<reference evidence="2 3" key="1">
    <citation type="submission" date="2021-01" db="EMBL/GenBank/DDBJ databases">
        <title>Whole genome shotgun sequence of Verrucosispora andamanensis NBRC 109075.</title>
        <authorList>
            <person name="Komaki H."/>
            <person name="Tamura T."/>
        </authorList>
    </citation>
    <scope>NUCLEOTIDE SEQUENCE [LARGE SCALE GENOMIC DNA]</scope>
    <source>
        <strain evidence="2 3">NBRC 109075</strain>
    </source>
</reference>
<protein>
    <submittedName>
        <fullName evidence="2">Uncharacterized protein</fullName>
    </submittedName>
</protein>
<feature type="transmembrane region" description="Helical" evidence="1">
    <location>
        <begin position="51"/>
        <end position="69"/>
    </location>
</feature>
<comment type="caution">
    <text evidence="2">The sequence shown here is derived from an EMBL/GenBank/DDBJ whole genome shotgun (WGS) entry which is preliminary data.</text>
</comment>
<keyword evidence="1" id="KW-0812">Transmembrane</keyword>
<evidence type="ECO:0000313" key="3">
    <source>
        <dbReference type="Proteomes" id="UP000647017"/>
    </source>
</evidence>
<dbReference type="EMBL" id="BOOZ01000059">
    <property type="protein sequence ID" value="GIJ12710.1"/>
    <property type="molecule type" value="Genomic_DNA"/>
</dbReference>
<keyword evidence="3" id="KW-1185">Reference proteome</keyword>
<keyword evidence="1" id="KW-0472">Membrane</keyword>
<evidence type="ECO:0000256" key="1">
    <source>
        <dbReference type="SAM" id="Phobius"/>
    </source>
</evidence>
<dbReference type="RefSeq" id="WP_204014569.1">
    <property type="nucleotide sequence ID" value="NZ_BOOZ01000059.1"/>
</dbReference>
<sequence length="257" mass="26879">MTVQGVLLVTAVVWAVSLIRPVRWRAFVAALPLPMTAALLATGLPVDGTQLVGVVGLNLFFGLVTLAYHRFRVPILLADLAGVAGYLAVAAALRPFALPFGPTLAATVALWLLAMLVLRRTPTPGPPARDGTRVPAVARLLLILGGAVLTGLLGQVLRGLVVTFPYAGVLVAVEVRRDLPAFCRHFARNSLALLGFLVGVRLGQDVSVAVALVAGWAGFALVAAALYLPGYWHGKRHPVGHSATGNAAESRDGDGKR</sequence>
<gene>
    <name evidence="2" type="ORF">Van01_59240</name>
</gene>
<organism evidence="2 3">
    <name type="scientific">Micromonospora andamanensis</name>
    <dbReference type="NCBI Taxonomy" id="1287068"/>
    <lineage>
        <taxon>Bacteria</taxon>
        <taxon>Bacillati</taxon>
        <taxon>Actinomycetota</taxon>
        <taxon>Actinomycetes</taxon>
        <taxon>Micromonosporales</taxon>
        <taxon>Micromonosporaceae</taxon>
        <taxon>Micromonospora</taxon>
    </lineage>
</organism>